<evidence type="ECO:0000259" key="1">
    <source>
        <dbReference type="Pfam" id="PF05170"/>
    </source>
</evidence>
<dbReference type="PANTHER" id="PTHR30441:SF4">
    <property type="entry name" value="PROTEIN ASMA"/>
    <property type="match status" value="1"/>
</dbReference>
<dbReference type="EMBL" id="CP031699">
    <property type="protein sequence ID" value="QEY23301.1"/>
    <property type="molecule type" value="Genomic_DNA"/>
</dbReference>
<dbReference type="Pfam" id="PF05170">
    <property type="entry name" value="AsmA"/>
    <property type="match status" value="1"/>
</dbReference>
<reference evidence="2 3" key="1">
    <citation type="submission" date="2018-08" db="EMBL/GenBank/DDBJ databases">
        <title>Neisseria animalis ATCC 49930 complete genome.</title>
        <authorList>
            <person name="Veseli I.A."/>
            <person name="Mascarenhas dos Santos A.C."/>
            <person name="Buttler R."/>
            <person name="Pombert J.-F."/>
        </authorList>
    </citation>
    <scope>NUCLEOTIDE SEQUENCE [LARGE SCALE GENOMIC DNA]</scope>
    <source>
        <strain evidence="2 3">ATCC 49930</strain>
    </source>
</reference>
<gene>
    <name evidence="2" type="ORF">D0T90_01280</name>
</gene>
<organism evidence="2 3">
    <name type="scientific">Neisseria animalis</name>
    <dbReference type="NCBI Taxonomy" id="492"/>
    <lineage>
        <taxon>Bacteria</taxon>
        <taxon>Pseudomonadati</taxon>
        <taxon>Pseudomonadota</taxon>
        <taxon>Betaproteobacteria</taxon>
        <taxon>Neisseriales</taxon>
        <taxon>Neisseriaceae</taxon>
        <taxon>Neisseria</taxon>
    </lineage>
</organism>
<dbReference type="AlphaFoldDB" id="A0A5P3MR93"/>
<accession>A0A5P3MR93</accession>
<dbReference type="KEGG" id="naq:D0T90_01280"/>
<protein>
    <submittedName>
        <fullName evidence="2">AsmA family protein</fullName>
    </submittedName>
</protein>
<feature type="domain" description="AsmA" evidence="1">
    <location>
        <begin position="10"/>
        <end position="610"/>
    </location>
</feature>
<dbReference type="InterPro" id="IPR007844">
    <property type="entry name" value="AsmA"/>
</dbReference>
<evidence type="ECO:0000313" key="2">
    <source>
        <dbReference type="EMBL" id="QEY23301.1"/>
    </source>
</evidence>
<evidence type="ECO:0000313" key="3">
    <source>
        <dbReference type="Proteomes" id="UP000325536"/>
    </source>
</evidence>
<dbReference type="PANTHER" id="PTHR30441">
    <property type="entry name" value="DUF748 DOMAIN-CONTAINING PROTEIN"/>
    <property type="match status" value="1"/>
</dbReference>
<dbReference type="GO" id="GO:0005886">
    <property type="term" value="C:plasma membrane"/>
    <property type="evidence" value="ECO:0007669"/>
    <property type="project" value="TreeGrafter"/>
</dbReference>
<proteinExistence type="predicted"/>
<name>A0A5P3MR93_NEIAN</name>
<dbReference type="Proteomes" id="UP000325536">
    <property type="component" value="Chromosome"/>
</dbReference>
<dbReference type="InterPro" id="IPR052894">
    <property type="entry name" value="AsmA-related"/>
</dbReference>
<dbReference type="GO" id="GO:0090313">
    <property type="term" value="P:regulation of protein targeting to membrane"/>
    <property type="evidence" value="ECO:0007669"/>
    <property type="project" value="TreeGrafter"/>
</dbReference>
<dbReference type="RefSeq" id="WP_126325851.1">
    <property type="nucleotide sequence ID" value="NZ_CP031699.1"/>
</dbReference>
<keyword evidence="3" id="KW-1185">Reference proteome</keyword>
<sequence length="708" mass="79506">MPDRLFNANKHRLKLAAFGATAAVLLFVGMSASVYHIFSPERIQAWADQALQNTRRTIRFDSEIGRSWFPRPTLTLHNIIISRPDRRDAAIRIKRTQIGFAWQSLWQRQPIIEKWIIDHAEASIQQNQDRSWSIQDLAERRSAAVNRLIIANSRLQIQTPAGSQTIQALNLNLQAEKADGRRFQISGTLPHQTHPVTWQGQGVWKAEAQSWRIPDFRLQAQGRLQNQPLEIQAEAALQWQPQQHRLQAAHTIISADSSHQNLHLTAQIPQWELTPERLHINTLSSTLTAADQHSRWSATLTLDKANLRPKVATIAAAEIKGSHQTVYHQTQFTAAAPLLWQQGAGIETKPLKLTLRRQTLTEPTAPHFNTDLQGSLNIAPDQSWQGAFQGLFDRSPAVLNLQGRRNPAGIAQIEAAVALQKLNLTPYWQEISQANPEYPAWLAQPNAPQIAANLRIGSIQLPRAQMDNLTAQIRANSKELAVSPFQAELYGGKTNGTFSLSNTQPLRYRLQQHISGVHIRPLLQDTFNFRNLSGTAQAAIDLNAQNIRPISQTLSGSINLDITDGIWHGIDLHNILQSGKINQTAQNPQTPFTRFTYQSNIQNGIGSHQNTRLYAESLHALSSGHTDFARNKLNETLIIYNPRNPQAKPIPLQISGSLDNPALTLDYRRLTQGMHTPAEKQKAIAQTLKEQWQWLKPQQNTPKPPKSP</sequence>